<dbReference type="Pfam" id="PF13824">
    <property type="entry name" value="zf-Mss51"/>
    <property type="match status" value="1"/>
</dbReference>
<feature type="domain" description="Mitochondrial splicing suppressor 51-like C-terminal" evidence="3">
    <location>
        <begin position="117"/>
        <end position="424"/>
    </location>
</feature>
<proteinExistence type="predicted"/>
<feature type="compositionally biased region" description="Polar residues" evidence="1">
    <location>
        <begin position="216"/>
        <end position="231"/>
    </location>
</feature>
<dbReference type="Pfam" id="PF20179">
    <property type="entry name" value="MSS51_C"/>
    <property type="match status" value="1"/>
</dbReference>
<evidence type="ECO:0000313" key="4">
    <source>
        <dbReference type="EMBL" id="KAE9406749.1"/>
    </source>
</evidence>
<protein>
    <submittedName>
        <fullName evidence="4">Uncharacterized protein</fullName>
    </submittedName>
</protein>
<evidence type="ECO:0000259" key="3">
    <source>
        <dbReference type="Pfam" id="PF20179"/>
    </source>
</evidence>
<dbReference type="InterPro" id="IPR032717">
    <property type="entry name" value="Mss51_Znf"/>
</dbReference>
<reference evidence="4" key="1">
    <citation type="journal article" date="2019" name="Environ. Microbiol.">
        <title>Fungal ecological strategies reflected in gene transcription - a case study of two litter decomposers.</title>
        <authorList>
            <person name="Barbi F."/>
            <person name="Kohler A."/>
            <person name="Barry K."/>
            <person name="Baskaran P."/>
            <person name="Daum C."/>
            <person name="Fauchery L."/>
            <person name="Ihrmark K."/>
            <person name="Kuo A."/>
            <person name="LaButti K."/>
            <person name="Lipzen A."/>
            <person name="Morin E."/>
            <person name="Grigoriev I.V."/>
            <person name="Henrissat B."/>
            <person name="Lindahl B."/>
            <person name="Martin F."/>
        </authorList>
    </citation>
    <scope>NUCLEOTIDE SEQUENCE</scope>
    <source>
        <strain evidence="4">JB14</strain>
    </source>
</reference>
<evidence type="ECO:0000259" key="2">
    <source>
        <dbReference type="Pfam" id="PF13824"/>
    </source>
</evidence>
<sequence length="464" mass="51644">MAPCPVCASGHSLADGHEKKTVSFECPDCGWPTHCSEEHWKEDKEHAKYCSRLREANEDEHDLRSGRRMPEFELPGPQGHEEAISFINWDVLWYTRGFNSMDTERSRRHATKLLTFPMTIGSVLHQHSSLMLNNQRLTPEGSRSMAAIRSTLHTEPGAPETHEASVGKPQVRVFVLGARGESSLPPHVWEQLGFLFPAANFHVLFIGPQVALPRSTPASHSPPTENPSQPTSPEPEAVTAEASSNKDELPSETPEAQSTQIEEKPLYPPNVYTPPTPAAIPPLKWTRSSLARYGVPSYTTPYSYQISFSGLQVANYADVHHLFEETLDPYSDVFFFFSPGFGFPSPVSKNEAGEPILQISSPTEWGPVLPMLLASKCPIFVTGFSPADVERDVRSLTTAPGVADEFEWVVTPGPNPFSSEKWEVAEFDPRIMVKTNWGIWAIRGKSRDIQERSFFSNLLNFSGN</sequence>
<dbReference type="OrthoDB" id="5282002at2759"/>
<feature type="region of interest" description="Disordered" evidence="1">
    <location>
        <begin position="214"/>
        <end position="273"/>
    </location>
</feature>
<organism evidence="4 5">
    <name type="scientific">Gymnopus androsaceus JB14</name>
    <dbReference type="NCBI Taxonomy" id="1447944"/>
    <lineage>
        <taxon>Eukaryota</taxon>
        <taxon>Fungi</taxon>
        <taxon>Dikarya</taxon>
        <taxon>Basidiomycota</taxon>
        <taxon>Agaricomycotina</taxon>
        <taxon>Agaricomycetes</taxon>
        <taxon>Agaricomycetidae</taxon>
        <taxon>Agaricales</taxon>
        <taxon>Marasmiineae</taxon>
        <taxon>Omphalotaceae</taxon>
        <taxon>Gymnopus</taxon>
    </lineage>
</organism>
<dbReference type="AlphaFoldDB" id="A0A6A4I7S1"/>
<gene>
    <name evidence="4" type="ORF">BT96DRAFT_851402</name>
</gene>
<evidence type="ECO:0000256" key="1">
    <source>
        <dbReference type="SAM" id="MobiDB-lite"/>
    </source>
</evidence>
<dbReference type="PANTHER" id="PTHR28069">
    <property type="entry name" value="GH20023P"/>
    <property type="match status" value="1"/>
</dbReference>
<dbReference type="EMBL" id="ML769400">
    <property type="protein sequence ID" value="KAE9406749.1"/>
    <property type="molecule type" value="Genomic_DNA"/>
</dbReference>
<feature type="domain" description="Mitochondrial splicing suppressor 51 zinc-finger" evidence="2">
    <location>
        <begin position="4"/>
        <end position="63"/>
    </location>
</feature>
<keyword evidence="5" id="KW-1185">Reference proteome</keyword>
<dbReference type="PANTHER" id="PTHR28069:SF1">
    <property type="entry name" value="PROTEIN MSS51, MITOCHONDRIAL"/>
    <property type="match status" value="1"/>
</dbReference>
<dbReference type="InterPro" id="IPR046824">
    <property type="entry name" value="Mss51-like_C"/>
</dbReference>
<accession>A0A6A4I7S1</accession>
<dbReference type="Proteomes" id="UP000799118">
    <property type="component" value="Unassembled WGS sequence"/>
</dbReference>
<name>A0A6A4I7S1_9AGAR</name>
<evidence type="ECO:0000313" key="5">
    <source>
        <dbReference type="Proteomes" id="UP000799118"/>
    </source>
</evidence>